<feature type="non-terminal residue" evidence="1">
    <location>
        <position position="71"/>
    </location>
</feature>
<dbReference type="AlphaFoldDB" id="A0A9N9CJT8"/>
<reference evidence="1" key="1">
    <citation type="submission" date="2021-06" db="EMBL/GenBank/DDBJ databases">
        <authorList>
            <person name="Kallberg Y."/>
            <person name="Tangrot J."/>
            <person name="Rosling A."/>
        </authorList>
    </citation>
    <scope>NUCLEOTIDE SEQUENCE</scope>
    <source>
        <strain evidence="1">IA702</strain>
    </source>
</reference>
<protein>
    <submittedName>
        <fullName evidence="1">7464_t:CDS:1</fullName>
    </submittedName>
</protein>
<evidence type="ECO:0000313" key="1">
    <source>
        <dbReference type="EMBL" id="CAG8602527.1"/>
    </source>
</evidence>
<proteinExistence type="predicted"/>
<comment type="caution">
    <text evidence="1">The sequence shown here is derived from an EMBL/GenBank/DDBJ whole genome shotgun (WGS) entry which is preliminary data.</text>
</comment>
<name>A0A9N9CJT8_9GLOM</name>
<accession>A0A9N9CJT8</accession>
<sequence>MFVRRMMMTIPPRYDDKNLARNANWALDQIYRSTCREPLRSVAGLDIKLDVTEHFVAPVTMTFVCLEEDRQ</sequence>
<gene>
    <name evidence="1" type="ORF">POCULU_LOCUS7540</name>
</gene>
<dbReference type="Proteomes" id="UP000789572">
    <property type="component" value="Unassembled WGS sequence"/>
</dbReference>
<keyword evidence="2" id="KW-1185">Reference proteome</keyword>
<organism evidence="1 2">
    <name type="scientific">Paraglomus occultum</name>
    <dbReference type="NCBI Taxonomy" id="144539"/>
    <lineage>
        <taxon>Eukaryota</taxon>
        <taxon>Fungi</taxon>
        <taxon>Fungi incertae sedis</taxon>
        <taxon>Mucoromycota</taxon>
        <taxon>Glomeromycotina</taxon>
        <taxon>Glomeromycetes</taxon>
        <taxon>Paraglomerales</taxon>
        <taxon>Paraglomeraceae</taxon>
        <taxon>Paraglomus</taxon>
    </lineage>
</organism>
<dbReference type="EMBL" id="CAJVPJ010001750">
    <property type="protein sequence ID" value="CAG8602527.1"/>
    <property type="molecule type" value="Genomic_DNA"/>
</dbReference>
<evidence type="ECO:0000313" key="2">
    <source>
        <dbReference type="Proteomes" id="UP000789572"/>
    </source>
</evidence>